<gene>
    <name evidence="1" type="ORF">SAMN05216262_103136</name>
</gene>
<reference evidence="2" key="1">
    <citation type="submission" date="2016-10" db="EMBL/GenBank/DDBJ databases">
        <authorList>
            <person name="Varghese N."/>
            <person name="Submissions S."/>
        </authorList>
    </citation>
    <scope>NUCLEOTIDE SEQUENCE [LARGE SCALE GENOMIC DNA]</scope>
    <source>
        <strain evidence="2">CGMCC 1.9127</strain>
    </source>
</reference>
<protein>
    <recommendedName>
        <fullName evidence="3">Exonuclease domain-containing protein</fullName>
    </recommendedName>
</protein>
<dbReference type="Proteomes" id="UP000199297">
    <property type="component" value="Unassembled WGS sequence"/>
</dbReference>
<dbReference type="AlphaFoldDB" id="A0A1H7KGL0"/>
<dbReference type="InterPro" id="IPR036397">
    <property type="entry name" value="RNaseH_sf"/>
</dbReference>
<dbReference type="RefSeq" id="WP_005492629.1">
    <property type="nucleotide sequence ID" value="NZ_FOBI01000003.1"/>
</dbReference>
<evidence type="ECO:0000313" key="2">
    <source>
        <dbReference type="Proteomes" id="UP000199297"/>
    </source>
</evidence>
<dbReference type="InterPro" id="IPR012337">
    <property type="entry name" value="RNaseH-like_sf"/>
</dbReference>
<proteinExistence type="predicted"/>
<evidence type="ECO:0008006" key="3">
    <source>
        <dbReference type="Google" id="ProtNLM"/>
    </source>
</evidence>
<accession>A0A1H7KGL0</accession>
<name>A0A1H7KGL0_9GAMM</name>
<dbReference type="STRING" id="641665.GCA_002104455_02659"/>
<dbReference type="OrthoDB" id="5705783at2"/>
<organism evidence="1 2">
    <name type="scientific">Colwellia chukchiensis</name>
    <dbReference type="NCBI Taxonomy" id="641665"/>
    <lineage>
        <taxon>Bacteria</taxon>
        <taxon>Pseudomonadati</taxon>
        <taxon>Pseudomonadota</taxon>
        <taxon>Gammaproteobacteria</taxon>
        <taxon>Alteromonadales</taxon>
        <taxon>Colwelliaceae</taxon>
        <taxon>Colwellia</taxon>
    </lineage>
</organism>
<dbReference type="Gene3D" id="3.30.420.10">
    <property type="entry name" value="Ribonuclease H-like superfamily/Ribonuclease H"/>
    <property type="match status" value="1"/>
</dbReference>
<dbReference type="SUPFAM" id="SSF53098">
    <property type="entry name" value="Ribonuclease H-like"/>
    <property type="match status" value="1"/>
</dbReference>
<sequence>MKIFDPRFYGNLNSSNFDVTGKLITIDIESSGISKNGYPIEVGWYSKDSTGSFLIKPEPDWLENGFWCKYAESHVHGITKKMLLRKGIDVVSAANMLNEVLGDSVVVCDVVEFDGTWLTQLFAKANVNPSFKLIGHIELIDFKKRTGCHLIKSFSELQNTVNKTHRAQDDAKQLHENMLKVTEHIA</sequence>
<keyword evidence="2" id="KW-1185">Reference proteome</keyword>
<evidence type="ECO:0000313" key="1">
    <source>
        <dbReference type="EMBL" id="SEK85912.1"/>
    </source>
</evidence>
<dbReference type="GO" id="GO:0003676">
    <property type="term" value="F:nucleic acid binding"/>
    <property type="evidence" value="ECO:0007669"/>
    <property type="project" value="InterPro"/>
</dbReference>
<dbReference type="EMBL" id="FOBI01000003">
    <property type="protein sequence ID" value="SEK85912.1"/>
    <property type="molecule type" value="Genomic_DNA"/>
</dbReference>